<organism evidence="13 14">
    <name type="scientific">Terrimicrobium sacchariphilum</name>
    <dbReference type="NCBI Taxonomy" id="690879"/>
    <lineage>
        <taxon>Bacteria</taxon>
        <taxon>Pseudomonadati</taxon>
        <taxon>Verrucomicrobiota</taxon>
        <taxon>Terrimicrobiia</taxon>
        <taxon>Terrimicrobiales</taxon>
        <taxon>Terrimicrobiaceae</taxon>
        <taxon>Terrimicrobium</taxon>
    </lineage>
</organism>
<dbReference type="GO" id="GO:0000287">
    <property type="term" value="F:magnesium ion binding"/>
    <property type="evidence" value="ECO:0007669"/>
    <property type="project" value="UniProtKB-UniRule"/>
</dbReference>
<dbReference type="FunCoup" id="A0A146GEN0">
    <property type="interactions" value="431"/>
</dbReference>
<name>A0A146GEN0_TERSA</name>
<feature type="binding site" evidence="9">
    <location>
        <position position="78"/>
    </location>
    <ligand>
        <name>Mg(2+)</name>
        <dbReference type="ChEBI" id="CHEBI:18420"/>
    </ligand>
</feature>
<feature type="binding site" evidence="9">
    <location>
        <position position="171"/>
    </location>
    <ligand>
        <name>2-[(2R,5Z)-2-carboxy-4-methylthiazol-5(2H)-ylidene]ethyl phosphate</name>
        <dbReference type="ChEBI" id="CHEBI:62899"/>
    </ligand>
</feature>
<feature type="binding site" evidence="9">
    <location>
        <begin position="191"/>
        <end position="192"/>
    </location>
    <ligand>
        <name>2-[(2R,5Z)-2-carboxy-4-methylthiazol-5(2H)-ylidene]ethyl phosphate</name>
        <dbReference type="ChEBI" id="CHEBI:62899"/>
    </ligand>
</feature>
<feature type="domain" description="Thiamine phosphate synthase/TenI" evidence="12">
    <location>
        <begin position="22"/>
        <end position="194"/>
    </location>
</feature>
<feature type="binding site" evidence="9">
    <location>
        <position position="115"/>
    </location>
    <ligand>
        <name>4-amino-2-methyl-5-(diphosphooxymethyl)pyrimidine</name>
        <dbReference type="ChEBI" id="CHEBI:57841"/>
    </ligand>
</feature>
<feature type="binding site" evidence="9">
    <location>
        <position position="144"/>
    </location>
    <ligand>
        <name>4-amino-2-methyl-5-(diphosphooxymethyl)pyrimidine</name>
        <dbReference type="ChEBI" id="CHEBI:57841"/>
    </ligand>
</feature>
<comment type="catalytic activity">
    <reaction evidence="7 9 10">
        <text>2-(2-carboxy-4-methylthiazol-5-yl)ethyl phosphate + 4-amino-2-methyl-5-(diphosphooxymethyl)pyrimidine + 2 H(+) = thiamine phosphate + CO2 + diphosphate</text>
        <dbReference type="Rhea" id="RHEA:47848"/>
        <dbReference type="ChEBI" id="CHEBI:15378"/>
        <dbReference type="ChEBI" id="CHEBI:16526"/>
        <dbReference type="ChEBI" id="CHEBI:33019"/>
        <dbReference type="ChEBI" id="CHEBI:37575"/>
        <dbReference type="ChEBI" id="CHEBI:57841"/>
        <dbReference type="ChEBI" id="CHEBI:62890"/>
        <dbReference type="EC" id="2.5.1.3"/>
    </reaction>
</comment>
<keyword evidence="4 9" id="KW-0460">Magnesium</keyword>
<dbReference type="GO" id="GO:0004789">
    <property type="term" value="F:thiamine-phosphate diphosphorylase activity"/>
    <property type="evidence" value="ECO:0007669"/>
    <property type="project" value="UniProtKB-UniRule"/>
</dbReference>
<dbReference type="HAMAP" id="MF_00097">
    <property type="entry name" value="TMP_synthase"/>
    <property type="match status" value="1"/>
</dbReference>
<evidence type="ECO:0000256" key="6">
    <source>
        <dbReference type="ARBA" id="ARBA00047334"/>
    </source>
</evidence>
<dbReference type="InterPro" id="IPR034291">
    <property type="entry name" value="TMP_synthase"/>
</dbReference>
<gene>
    <name evidence="9" type="primary">thiE</name>
    <name evidence="13" type="ORF">TSACC_3634</name>
</gene>
<dbReference type="RefSeq" id="WP_202816023.1">
    <property type="nucleotide sequence ID" value="NZ_BDCO01000003.1"/>
</dbReference>
<comment type="function">
    <text evidence="9">Condenses 4-methyl-5-(beta-hydroxyethyl)thiazole monophosphate (THZ-P) and 2-methyl-4-amino-5-hydroxymethyl pyrimidine pyrophosphate (HMP-PP) to form thiamine monophosphate (TMP).</text>
</comment>
<accession>A0A146GEN0</accession>
<comment type="catalytic activity">
    <reaction evidence="6 9 10">
        <text>4-methyl-5-(2-phosphooxyethyl)-thiazole + 4-amino-2-methyl-5-(diphosphooxymethyl)pyrimidine + H(+) = thiamine phosphate + diphosphate</text>
        <dbReference type="Rhea" id="RHEA:22328"/>
        <dbReference type="ChEBI" id="CHEBI:15378"/>
        <dbReference type="ChEBI" id="CHEBI:33019"/>
        <dbReference type="ChEBI" id="CHEBI:37575"/>
        <dbReference type="ChEBI" id="CHEBI:57841"/>
        <dbReference type="ChEBI" id="CHEBI:58296"/>
        <dbReference type="EC" id="2.5.1.3"/>
    </reaction>
</comment>
<evidence type="ECO:0000313" key="13">
    <source>
        <dbReference type="EMBL" id="GAT35563.1"/>
    </source>
</evidence>
<feature type="binding site" evidence="9">
    <location>
        <begin position="45"/>
        <end position="49"/>
    </location>
    <ligand>
        <name>4-amino-2-methyl-5-(diphosphooxymethyl)pyrimidine</name>
        <dbReference type="ChEBI" id="CHEBI:57841"/>
    </ligand>
</feature>
<keyword evidence="3 9" id="KW-0479">Metal-binding</keyword>
<comment type="pathway">
    <text evidence="1 9 11">Cofactor biosynthesis; thiamine diphosphate biosynthesis; thiamine phosphate from 4-amino-2-methyl-5-diphosphomethylpyrimidine and 4-methyl-5-(2-phosphoethyl)-thiazole: step 1/1.</text>
</comment>
<keyword evidence="2 9" id="KW-0808">Transferase</keyword>
<dbReference type="SUPFAM" id="SSF51391">
    <property type="entry name" value="Thiamin phosphate synthase"/>
    <property type="match status" value="1"/>
</dbReference>
<feature type="binding site" evidence="9">
    <location>
        <position position="77"/>
    </location>
    <ligand>
        <name>4-amino-2-methyl-5-(diphosphooxymethyl)pyrimidine</name>
        <dbReference type="ChEBI" id="CHEBI:57841"/>
    </ligand>
</feature>
<proteinExistence type="inferred from homology"/>
<dbReference type="UniPathway" id="UPA00060">
    <property type="reaction ID" value="UER00141"/>
</dbReference>
<reference evidence="14" key="1">
    <citation type="journal article" date="2017" name="Genome Announc.">
        <title>Draft Genome Sequence of Terrimicrobium sacchariphilum NM-5T, a Facultative Anaerobic Soil Bacterium of the Class Spartobacteria.</title>
        <authorList>
            <person name="Qiu Y.L."/>
            <person name="Tourlousse D.M."/>
            <person name="Matsuura N."/>
            <person name="Ohashi A."/>
            <person name="Sekiguchi Y."/>
        </authorList>
    </citation>
    <scope>NUCLEOTIDE SEQUENCE [LARGE SCALE GENOMIC DNA]</scope>
    <source>
        <strain evidence="14">NM-5</strain>
    </source>
</reference>
<dbReference type="EC" id="2.5.1.3" evidence="9"/>
<dbReference type="EMBL" id="BDCO01000003">
    <property type="protein sequence ID" value="GAT35563.1"/>
    <property type="molecule type" value="Genomic_DNA"/>
</dbReference>
<comment type="similarity">
    <text evidence="9 10">Belongs to the thiamine-phosphate synthase family.</text>
</comment>
<evidence type="ECO:0000256" key="2">
    <source>
        <dbReference type="ARBA" id="ARBA00022679"/>
    </source>
</evidence>
<dbReference type="GO" id="GO:0009229">
    <property type="term" value="P:thiamine diphosphate biosynthetic process"/>
    <property type="evidence" value="ECO:0007669"/>
    <property type="project" value="UniProtKB-UniRule"/>
</dbReference>
<dbReference type="InterPro" id="IPR013785">
    <property type="entry name" value="Aldolase_TIM"/>
</dbReference>
<sequence length="217" mass="22970">MEITAARRAVSEARLYGILDLSYVAAEVAPDMARRMIDGGVQILQLRAKNQPLELIERLAKEVAALTSSAGVPFIINDHPNLVQSTGADGAHVGQDDLAVEATRGIIGNVLLGKSTHSVAQATAAGVQDLDYIGFGPLFATPTKPDYTPIGTAEITEVHRLVRHPIFCIGGVKLENLETVLAAGAKRVVIVSGILLADDVAAYCRRCRALLDAVPLV</sequence>
<dbReference type="InParanoid" id="A0A146GEN0"/>
<evidence type="ECO:0000256" key="4">
    <source>
        <dbReference type="ARBA" id="ARBA00022842"/>
    </source>
</evidence>
<evidence type="ECO:0000256" key="7">
    <source>
        <dbReference type="ARBA" id="ARBA00047851"/>
    </source>
</evidence>
<dbReference type="AlphaFoldDB" id="A0A146GEN0"/>
<dbReference type="PANTHER" id="PTHR20857">
    <property type="entry name" value="THIAMINE-PHOSPHATE PYROPHOSPHORYLASE"/>
    <property type="match status" value="1"/>
</dbReference>
<dbReference type="GO" id="GO:0009228">
    <property type="term" value="P:thiamine biosynthetic process"/>
    <property type="evidence" value="ECO:0007669"/>
    <property type="project" value="UniProtKB-KW"/>
</dbReference>
<dbReference type="STRING" id="690879.TSACC_3634"/>
<dbReference type="GO" id="GO:0005737">
    <property type="term" value="C:cytoplasm"/>
    <property type="evidence" value="ECO:0007669"/>
    <property type="project" value="TreeGrafter"/>
</dbReference>
<evidence type="ECO:0000313" key="14">
    <source>
        <dbReference type="Proteomes" id="UP000076023"/>
    </source>
</evidence>
<dbReference type="InterPro" id="IPR022998">
    <property type="entry name" value="ThiamineP_synth_TenI"/>
</dbReference>
<dbReference type="PANTHER" id="PTHR20857:SF15">
    <property type="entry name" value="THIAMINE-PHOSPHATE SYNTHASE"/>
    <property type="match status" value="1"/>
</dbReference>
<dbReference type="Pfam" id="PF02581">
    <property type="entry name" value="TMP-TENI"/>
    <property type="match status" value="1"/>
</dbReference>
<feature type="binding site" evidence="9">
    <location>
        <position position="97"/>
    </location>
    <ligand>
        <name>Mg(2+)</name>
        <dbReference type="ChEBI" id="CHEBI:18420"/>
    </ligand>
</feature>
<feature type="binding site" evidence="9">
    <location>
        <begin position="141"/>
        <end position="143"/>
    </location>
    <ligand>
        <name>2-[(2R,5Z)-2-carboxy-4-methylthiazol-5(2H)-ylidene]ethyl phosphate</name>
        <dbReference type="ChEBI" id="CHEBI:62899"/>
    </ligand>
</feature>
<dbReference type="NCBIfam" id="TIGR00693">
    <property type="entry name" value="thiE"/>
    <property type="match status" value="1"/>
</dbReference>
<evidence type="ECO:0000256" key="9">
    <source>
        <dbReference type="HAMAP-Rule" id="MF_00097"/>
    </source>
</evidence>
<evidence type="ECO:0000256" key="3">
    <source>
        <dbReference type="ARBA" id="ARBA00022723"/>
    </source>
</evidence>
<dbReference type="CDD" id="cd00564">
    <property type="entry name" value="TMP_TenI"/>
    <property type="match status" value="1"/>
</dbReference>
<comment type="cofactor">
    <cofactor evidence="9">
        <name>Mg(2+)</name>
        <dbReference type="ChEBI" id="CHEBI:18420"/>
    </cofactor>
    <text evidence="9">Binds 1 Mg(2+) ion per subunit.</text>
</comment>
<evidence type="ECO:0000256" key="10">
    <source>
        <dbReference type="RuleBase" id="RU003826"/>
    </source>
</evidence>
<protein>
    <recommendedName>
        <fullName evidence="9">Thiamine-phosphate synthase</fullName>
        <shortName evidence="9">TP synthase</shortName>
        <shortName evidence="9">TPS</shortName>
        <ecNumber evidence="9">2.5.1.3</ecNumber>
    </recommendedName>
    <alternativeName>
        <fullName evidence="9">Thiamine-phosphate pyrophosphorylase</fullName>
        <shortName evidence="9">TMP pyrophosphorylase</shortName>
        <shortName evidence="9">TMP-PPase</shortName>
    </alternativeName>
</protein>
<dbReference type="Proteomes" id="UP000076023">
    <property type="component" value="Unassembled WGS sequence"/>
</dbReference>
<comment type="caution">
    <text evidence="13">The sequence shown here is derived from an EMBL/GenBank/DDBJ whole genome shotgun (WGS) entry which is preliminary data.</text>
</comment>
<dbReference type="InterPro" id="IPR036206">
    <property type="entry name" value="ThiamineP_synth_sf"/>
</dbReference>
<dbReference type="Gene3D" id="3.20.20.70">
    <property type="entry name" value="Aldolase class I"/>
    <property type="match status" value="1"/>
</dbReference>
<evidence type="ECO:0000256" key="1">
    <source>
        <dbReference type="ARBA" id="ARBA00005165"/>
    </source>
</evidence>
<evidence type="ECO:0000256" key="5">
    <source>
        <dbReference type="ARBA" id="ARBA00022977"/>
    </source>
</evidence>
<evidence type="ECO:0000256" key="11">
    <source>
        <dbReference type="RuleBase" id="RU004253"/>
    </source>
</evidence>
<evidence type="ECO:0000256" key="8">
    <source>
        <dbReference type="ARBA" id="ARBA00047883"/>
    </source>
</evidence>
<keyword evidence="5 9" id="KW-0784">Thiamine biosynthesis</keyword>
<comment type="catalytic activity">
    <reaction evidence="8 9 10">
        <text>2-[(2R,5Z)-2-carboxy-4-methylthiazol-5(2H)-ylidene]ethyl phosphate + 4-amino-2-methyl-5-(diphosphooxymethyl)pyrimidine + 2 H(+) = thiamine phosphate + CO2 + diphosphate</text>
        <dbReference type="Rhea" id="RHEA:47844"/>
        <dbReference type="ChEBI" id="CHEBI:15378"/>
        <dbReference type="ChEBI" id="CHEBI:16526"/>
        <dbReference type="ChEBI" id="CHEBI:33019"/>
        <dbReference type="ChEBI" id="CHEBI:37575"/>
        <dbReference type="ChEBI" id="CHEBI:57841"/>
        <dbReference type="ChEBI" id="CHEBI:62899"/>
        <dbReference type="EC" id="2.5.1.3"/>
    </reaction>
</comment>
<evidence type="ECO:0000259" key="12">
    <source>
        <dbReference type="Pfam" id="PF02581"/>
    </source>
</evidence>
<keyword evidence="14" id="KW-1185">Reference proteome</keyword>